<name>A0A7X4GQ16_9BURK</name>
<feature type="transmembrane region" description="Helical" evidence="1">
    <location>
        <begin position="209"/>
        <end position="231"/>
    </location>
</feature>
<organism evidence="2 3">
    <name type="scientific">Duganella rivi</name>
    <dbReference type="NCBI Taxonomy" id="2666083"/>
    <lineage>
        <taxon>Bacteria</taxon>
        <taxon>Pseudomonadati</taxon>
        <taxon>Pseudomonadota</taxon>
        <taxon>Betaproteobacteria</taxon>
        <taxon>Burkholderiales</taxon>
        <taxon>Oxalobacteraceae</taxon>
        <taxon>Telluria group</taxon>
        <taxon>Duganella</taxon>
    </lineage>
</organism>
<dbReference type="EMBL" id="WWCK01000003">
    <property type="protein sequence ID" value="MYM67021.1"/>
    <property type="molecule type" value="Genomic_DNA"/>
</dbReference>
<keyword evidence="1" id="KW-0812">Transmembrane</keyword>
<feature type="transmembrane region" description="Helical" evidence="1">
    <location>
        <begin position="171"/>
        <end position="189"/>
    </location>
</feature>
<evidence type="ECO:0000313" key="2">
    <source>
        <dbReference type="EMBL" id="MYM67021.1"/>
    </source>
</evidence>
<feature type="transmembrane region" description="Helical" evidence="1">
    <location>
        <begin position="17"/>
        <end position="38"/>
    </location>
</feature>
<dbReference type="RefSeq" id="WP_161013598.1">
    <property type="nucleotide sequence ID" value="NZ_WWCK01000003.1"/>
</dbReference>
<gene>
    <name evidence="2" type="ORF">GTP45_09290</name>
</gene>
<sequence>MPSVISPGPWSKEERNFQLAFVVFSGLSVLSGTVAMMATGGAPGLWLRNPVMWGVTLMLCVGLRRLHMPPPWVVIAIVSLLALSLLVGPDQAGVHRWLAVGPVQLNVAALVIPLGLLLADRGVRHAGQPRYAIAVLAIAMILAWQPDMSQLSALIAALLIWAIARRSVQSLLWVAPMALLALFFCAGRPDPLEPVPHVEGIFHLAAEVSPMLAFCGGLCLLLTALSPLALANDLNRRPVAAGLTAYFLVSGFAWLFGAFPVPLAGYGISFILGWLIGATALLMK</sequence>
<keyword evidence="3" id="KW-1185">Reference proteome</keyword>
<feature type="transmembrane region" description="Helical" evidence="1">
    <location>
        <begin position="131"/>
        <end position="164"/>
    </location>
</feature>
<keyword evidence="1" id="KW-1133">Transmembrane helix</keyword>
<feature type="transmembrane region" description="Helical" evidence="1">
    <location>
        <begin position="238"/>
        <end position="257"/>
    </location>
</feature>
<protein>
    <recommendedName>
        <fullName evidence="4">Cell wall polymerase</fullName>
    </recommendedName>
</protein>
<reference evidence="2 3" key="1">
    <citation type="submission" date="2019-12" db="EMBL/GenBank/DDBJ databases">
        <title>Novel species isolated from a subtropical stream in China.</title>
        <authorList>
            <person name="Lu H."/>
        </authorList>
    </citation>
    <scope>NUCLEOTIDE SEQUENCE [LARGE SCALE GENOMIC DNA]</scope>
    <source>
        <strain evidence="2 3">FT55W</strain>
    </source>
</reference>
<comment type="caution">
    <text evidence="2">The sequence shown here is derived from an EMBL/GenBank/DDBJ whole genome shotgun (WGS) entry which is preliminary data.</text>
</comment>
<evidence type="ECO:0000256" key="1">
    <source>
        <dbReference type="SAM" id="Phobius"/>
    </source>
</evidence>
<feature type="transmembrane region" description="Helical" evidence="1">
    <location>
        <begin position="97"/>
        <end position="119"/>
    </location>
</feature>
<proteinExistence type="predicted"/>
<evidence type="ECO:0008006" key="4">
    <source>
        <dbReference type="Google" id="ProtNLM"/>
    </source>
</evidence>
<feature type="transmembrane region" description="Helical" evidence="1">
    <location>
        <begin position="70"/>
        <end position="88"/>
    </location>
</feature>
<keyword evidence="1" id="KW-0472">Membrane</keyword>
<dbReference type="AlphaFoldDB" id="A0A7X4GQ16"/>
<evidence type="ECO:0000313" key="3">
    <source>
        <dbReference type="Proteomes" id="UP000450012"/>
    </source>
</evidence>
<dbReference type="Proteomes" id="UP000450012">
    <property type="component" value="Unassembled WGS sequence"/>
</dbReference>
<accession>A0A7X4GQ16</accession>
<feature type="transmembrane region" description="Helical" evidence="1">
    <location>
        <begin position="263"/>
        <end position="283"/>
    </location>
</feature>